<dbReference type="RefSeq" id="WP_015258998.1">
    <property type="nucleotide sequence ID" value="NC_019902.2"/>
</dbReference>
<evidence type="ECO:0000256" key="1">
    <source>
        <dbReference type="ARBA" id="ARBA00001970"/>
    </source>
</evidence>
<accession>L0DY10</accession>
<dbReference type="GO" id="GO:0005829">
    <property type="term" value="C:cytosol"/>
    <property type="evidence" value="ECO:0007669"/>
    <property type="project" value="TreeGrafter"/>
</dbReference>
<name>L0DY10_THIND</name>
<reference evidence="8" key="1">
    <citation type="submission" date="2015-12" db="EMBL/GenBank/DDBJ databases">
        <authorList>
            <person name="Tikhonova T.V."/>
            <person name="Pavlov A.R."/>
            <person name="Beletsky A.V."/>
            <person name="Mardanov A.V."/>
            <person name="Sorokin D.Y."/>
            <person name="Ravin N.V."/>
            <person name="Popov V.O."/>
        </authorList>
    </citation>
    <scope>NUCLEOTIDE SEQUENCE</scope>
    <source>
        <strain evidence="8">DSM 14787</strain>
    </source>
</reference>
<evidence type="ECO:0000256" key="7">
    <source>
        <dbReference type="SAM" id="MobiDB-lite"/>
    </source>
</evidence>
<keyword evidence="5 8" id="KW-0560">Oxidoreductase</keyword>
<evidence type="ECO:0000313" key="8">
    <source>
        <dbReference type="EMBL" id="AGA33877.1"/>
    </source>
</evidence>
<feature type="region of interest" description="Disordered" evidence="7">
    <location>
        <begin position="1"/>
        <end position="20"/>
    </location>
</feature>
<dbReference type="EMBL" id="CP003989">
    <property type="protein sequence ID" value="AGA33877.1"/>
    <property type="molecule type" value="Genomic_DNA"/>
</dbReference>
<evidence type="ECO:0000313" key="9">
    <source>
        <dbReference type="Proteomes" id="UP000010809"/>
    </source>
</evidence>
<sequence>MKVSSGRQGHSVERSVPAEDLTWQDPVPAVDHELIDARDIVSLKDRMLASELSVPDLVSTAWASASIFGGSDKRGRPTALRYFAPGGGPLV</sequence>
<gene>
    <name evidence="8" type="ordered locus">TVNIR_2221</name>
</gene>
<keyword evidence="2 8" id="KW-0575">Peroxidase</keyword>
<dbReference type="GO" id="GO:0070301">
    <property type="term" value="P:cellular response to hydrogen peroxide"/>
    <property type="evidence" value="ECO:0007669"/>
    <property type="project" value="TreeGrafter"/>
</dbReference>
<dbReference type="PANTHER" id="PTHR30555:SF0">
    <property type="entry name" value="CATALASE-PEROXIDASE"/>
    <property type="match status" value="1"/>
</dbReference>
<evidence type="ECO:0000256" key="4">
    <source>
        <dbReference type="ARBA" id="ARBA00022723"/>
    </source>
</evidence>
<organism evidence="8 9">
    <name type="scientific">Thioalkalivibrio nitratireducens (strain DSM 14787 / UNIQEM 213 / ALEN2)</name>
    <dbReference type="NCBI Taxonomy" id="1255043"/>
    <lineage>
        <taxon>Bacteria</taxon>
        <taxon>Pseudomonadati</taxon>
        <taxon>Pseudomonadota</taxon>
        <taxon>Gammaproteobacteria</taxon>
        <taxon>Chromatiales</taxon>
        <taxon>Ectothiorhodospiraceae</taxon>
        <taxon>Thioalkalivibrio</taxon>
    </lineage>
</organism>
<dbReference type="InterPro" id="IPR000763">
    <property type="entry name" value="Catalase_peroxidase"/>
</dbReference>
<evidence type="ECO:0000256" key="6">
    <source>
        <dbReference type="ARBA" id="ARBA00023004"/>
    </source>
</evidence>
<protein>
    <submittedName>
        <fullName evidence="8">Catalase / Peroxidase</fullName>
        <ecNumber evidence="8">1.11.1.6</ecNumber>
        <ecNumber evidence="8">1.11.1.7</ecNumber>
    </submittedName>
</protein>
<dbReference type="HOGENOM" id="CLU_2426055_0_0_6"/>
<dbReference type="GO" id="GO:0004096">
    <property type="term" value="F:catalase activity"/>
    <property type="evidence" value="ECO:0007669"/>
    <property type="project" value="UniProtKB-EC"/>
</dbReference>
<dbReference type="GO" id="GO:0020037">
    <property type="term" value="F:heme binding"/>
    <property type="evidence" value="ECO:0007669"/>
    <property type="project" value="InterPro"/>
</dbReference>
<dbReference type="STRING" id="1255043.TVNIR_2221"/>
<keyword evidence="4" id="KW-0479">Metal-binding</keyword>
<keyword evidence="6" id="KW-0408">Iron</keyword>
<keyword evidence="3" id="KW-0349">Heme</keyword>
<dbReference type="EC" id="1.11.1.7" evidence="8"/>
<evidence type="ECO:0000256" key="2">
    <source>
        <dbReference type="ARBA" id="ARBA00022559"/>
    </source>
</evidence>
<dbReference type="eggNOG" id="COG0376">
    <property type="taxonomic scope" value="Bacteria"/>
</dbReference>
<evidence type="ECO:0000256" key="5">
    <source>
        <dbReference type="ARBA" id="ARBA00023002"/>
    </source>
</evidence>
<dbReference type="SUPFAM" id="SSF48113">
    <property type="entry name" value="Heme-dependent peroxidases"/>
    <property type="match status" value="1"/>
</dbReference>
<dbReference type="GO" id="GO:0140825">
    <property type="term" value="F:lactoperoxidase activity"/>
    <property type="evidence" value="ECO:0007669"/>
    <property type="project" value="UniProtKB-EC"/>
</dbReference>
<dbReference type="Gene3D" id="1.10.520.10">
    <property type="match status" value="1"/>
</dbReference>
<dbReference type="AlphaFoldDB" id="L0DY10"/>
<dbReference type="EC" id="1.11.1.6" evidence="8"/>
<dbReference type="PATRIC" id="fig|1255043.3.peg.2240"/>
<proteinExistence type="predicted"/>
<dbReference type="GO" id="GO:0046872">
    <property type="term" value="F:metal ion binding"/>
    <property type="evidence" value="ECO:0007669"/>
    <property type="project" value="UniProtKB-KW"/>
</dbReference>
<dbReference type="GO" id="GO:0042744">
    <property type="term" value="P:hydrogen peroxide catabolic process"/>
    <property type="evidence" value="ECO:0007669"/>
    <property type="project" value="TreeGrafter"/>
</dbReference>
<dbReference type="KEGG" id="tni:TVNIR_2221"/>
<dbReference type="PANTHER" id="PTHR30555">
    <property type="entry name" value="HYDROPEROXIDASE I, BIFUNCTIONAL CATALASE-PEROXIDASE"/>
    <property type="match status" value="1"/>
</dbReference>
<evidence type="ECO:0000256" key="3">
    <source>
        <dbReference type="ARBA" id="ARBA00022617"/>
    </source>
</evidence>
<keyword evidence="9" id="KW-1185">Reference proteome</keyword>
<comment type="cofactor">
    <cofactor evidence="1">
        <name>heme b</name>
        <dbReference type="ChEBI" id="CHEBI:60344"/>
    </cofactor>
</comment>
<dbReference type="InterPro" id="IPR010255">
    <property type="entry name" value="Haem_peroxidase_sf"/>
</dbReference>
<dbReference type="Proteomes" id="UP000010809">
    <property type="component" value="Chromosome"/>
</dbReference>